<protein>
    <submittedName>
        <fullName evidence="2">Uncharacterized protein</fullName>
    </submittedName>
</protein>
<reference evidence="2 3" key="1">
    <citation type="journal article" date="2014" name="Genome Announc.">
        <title>Draft Genome Sequence of Streptomyces fradiae ATCC 19609, a Strain Highly Sensitive to Antibiotics.</title>
        <authorList>
            <person name="Bekker O.B."/>
            <person name="Klimina K.M."/>
            <person name="Vatlin A.A."/>
            <person name="Zakharevich N.V."/>
            <person name="Kasianov A.S."/>
            <person name="Danilenko V.N."/>
        </authorList>
    </citation>
    <scope>NUCLEOTIDE SEQUENCE [LARGE SCALE GENOMIC DNA]</scope>
    <source>
        <strain evidence="2 3">ATCC 19609</strain>
    </source>
</reference>
<dbReference type="EMBL" id="JNAD02000001">
    <property type="protein sequence ID" value="RKM99071.1"/>
    <property type="molecule type" value="Genomic_DNA"/>
</dbReference>
<sequence>MRTLVLFQSVCSNRSPATLWITAFYDQAELENLALAACLALGDYEGAESHAHRSLAALRPDDRWWRRMTTPLPEGTRPDHRRAQGDHAAGAVAWYRCRSPHPRRTAGAPAGGTGLPPGEPAERGRQGQSAVRALGLPGDQRAAAFGGRARPHRHAACRPECRAGARLCRVTCTPPRTSRTRPPRAGIRWRSRATEPRPKPDRTVRASRPAPRRCLPAAA</sequence>
<feature type="region of interest" description="Disordered" evidence="1">
    <location>
        <begin position="100"/>
        <end position="128"/>
    </location>
</feature>
<keyword evidence="3" id="KW-1185">Reference proteome</keyword>
<comment type="caution">
    <text evidence="2">The sequence shown here is derived from an EMBL/GenBank/DDBJ whole genome shotgun (WGS) entry which is preliminary data.</text>
</comment>
<feature type="compositionally biased region" description="Basic and acidic residues" evidence="1">
    <location>
        <begin position="192"/>
        <end position="204"/>
    </location>
</feature>
<evidence type="ECO:0000256" key="1">
    <source>
        <dbReference type="SAM" id="MobiDB-lite"/>
    </source>
</evidence>
<name>A0A3R7G1Z7_9ACTN</name>
<proteinExistence type="predicted"/>
<feature type="region of interest" description="Disordered" evidence="1">
    <location>
        <begin position="175"/>
        <end position="219"/>
    </location>
</feature>
<feature type="compositionally biased region" description="Basic residues" evidence="1">
    <location>
        <begin position="178"/>
        <end position="191"/>
    </location>
</feature>
<evidence type="ECO:0000313" key="3">
    <source>
        <dbReference type="Proteomes" id="UP000028058"/>
    </source>
</evidence>
<accession>A0A3R7G1Z7</accession>
<dbReference type="AlphaFoldDB" id="A0A3R7G1Z7"/>
<evidence type="ECO:0000313" key="2">
    <source>
        <dbReference type="EMBL" id="RKM99071.1"/>
    </source>
</evidence>
<organism evidence="2 3">
    <name type="scientific">Streptomyces xinghaiensis</name>
    <dbReference type="NCBI Taxonomy" id="1038928"/>
    <lineage>
        <taxon>Bacteria</taxon>
        <taxon>Bacillati</taxon>
        <taxon>Actinomycetota</taxon>
        <taxon>Actinomycetes</taxon>
        <taxon>Kitasatosporales</taxon>
        <taxon>Streptomycetaceae</taxon>
        <taxon>Streptomyces</taxon>
    </lineage>
</organism>
<dbReference type="Proteomes" id="UP000028058">
    <property type="component" value="Unassembled WGS sequence"/>
</dbReference>
<gene>
    <name evidence="2" type="ORF">SFRA_002370</name>
</gene>
<feature type="compositionally biased region" description="Low complexity" evidence="1">
    <location>
        <begin position="206"/>
        <end position="219"/>
    </location>
</feature>